<evidence type="ECO:0000313" key="2">
    <source>
        <dbReference type="EMBL" id="GFY70825.1"/>
    </source>
</evidence>
<name>A0A8X6YDE8_9ARAC</name>
<evidence type="ECO:0000256" key="1">
    <source>
        <dbReference type="SAM" id="MobiDB-lite"/>
    </source>
</evidence>
<dbReference type="EMBL" id="BMAV01018437">
    <property type="protein sequence ID" value="GFY70825.1"/>
    <property type="molecule type" value="Genomic_DNA"/>
</dbReference>
<feature type="region of interest" description="Disordered" evidence="1">
    <location>
        <begin position="63"/>
        <end position="90"/>
    </location>
</feature>
<protein>
    <submittedName>
        <fullName evidence="2">Uncharacterized protein</fullName>
    </submittedName>
</protein>
<dbReference type="AlphaFoldDB" id="A0A8X6YDE8"/>
<comment type="caution">
    <text evidence="2">The sequence shown here is derived from an EMBL/GenBank/DDBJ whole genome shotgun (WGS) entry which is preliminary data.</text>
</comment>
<accession>A0A8X6YDE8</accession>
<reference evidence="2" key="1">
    <citation type="submission" date="2020-08" db="EMBL/GenBank/DDBJ databases">
        <title>Multicomponent nature underlies the extraordinary mechanical properties of spider dragline silk.</title>
        <authorList>
            <person name="Kono N."/>
            <person name="Nakamura H."/>
            <person name="Mori M."/>
            <person name="Yoshida Y."/>
            <person name="Ohtoshi R."/>
            <person name="Malay A.D."/>
            <person name="Moran D.A.P."/>
            <person name="Tomita M."/>
            <person name="Numata K."/>
            <person name="Arakawa K."/>
        </authorList>
    </citation>
    <scope>NUCLEOTIDE SEQUENCE</scope>
</reference>
<feature type="compositionally biased region" description="Polar residues" evidence="1">
    <location>
        <begin position="63"/>
        <end position="75"/>
    </location>
</feature>
<evidence type="ECO:0000313" key="3">
    <source>
        <dbReference type="Proteomes" id="UP000886998"/>
    </source>
</evidence>
<dbReference type="Proteomes" id="UP000886998">
    <property type="component" value="Unassembled WGS sequence"/>
</dbReference>
<gene>
    <name evidence="2" type="ORF">TNIN_460011</name>
</gene>
<proteinExistence type="predicted"/>
<keyword evidence="3" id="KW-1185">Reference proteome</keyword>
<sequence length="105" mass="12160">MFRSRILHHKFQDFNQPIGGNSLRYFSPEAISSQHPRRYNILNRRSLKTAIRRTTQFSVSLISHKNTNNSSTRITRPSKGQECSSGTFGANYPERKEKEVECCLL</sequence>
<organism evidence="2 3">
    <name type="scientific">Trichonephila inaurata madagascariensis</name>
    <dbReference type="NCBI Taxonomy" id="2747483"/>
    <lineage>
        <taxon>Eukaryota</taxon>
        <taxon>Metazoa</taxon>
        <taxon>Ecdysozoa</taxon>
        <taxon>Arthropoda</taxon>
        <taxon>Chelicerata</taxon>
        <taxon>Arachnida</taxon>
        <taxon>Araneae</taxon>
        <taxon>Araneomorphae</taxon>
        <taxon>Entelegynae</taxon>
        <taxon>Araneoidea</taxon>
        <taxon>Nephilidae</taxon>
        <taxon>Trichonephila</taxon>
        <taxon>Trichonephila inaurata</taxon>
    </lineage>
</organism>